<dbReference type="RefSeq" id="WP_138646886.1">
    <property type="nucleotide sequence ID" value="NZ_VCKW01000108.1"/>
</dbReference>
<protein>
    <submittedName>
        <fullName evidence="3">Roadblock/LC7 domain-containing protein</fullName>
    </submittedName>
</protein>
<evidence type="ECO:0000313" key="4">
    <source>
        <dbReference type="Proteomes" id="UP000309174"/>
    </source>
</evidence>
<dbReference type="InterPro" id="IPR004942">
    <property type="entry name" value="Roadblock/LAMTOR2_dom"/>
</dbReference>
<sequence>MSRQGVATELNFLLDDLVDRVPQVRKVVVLSRDGLVMGMSRGVGREDAEYLAALAAGFQSLATGARAQLGSGEIRQTLVEMDDGLFFVVPAGANSCLALLSEVGANAGLVAYEMTMLVKRVGRQLSTSVRQNGPGPSPGPAPGPGPGTR</sequence>
<evidence type="ECO:0000256" key="1">
    <source>
        <dbReference type="SAM" id="MobiDB-lite"/>
    </source>
</evidence>
<dbReference type="PANTHER" id="PTHR36222">
    <property type="entry name" value="SERINE PROTEASE INHIBITOR RV3364C"/>
    <property type="match status" value="1"/>
</dbReference>
<comment type="caution">
    <text evidence="3">The sequence shown here is derived from an EMBL/GenBank/DDBJ whole genome shotgun (WGS) entry which is preliminary data.</text>
</comment>
<dbReference type="EMBL" id="VCKW01000108">
    <property type="protein sequence ID" value="TMQ96619.1"/>
    <property type="molecule type" value="Genomic_DNA"/>
</dbReference>
<keyword evidence="4" id="KW-1185">Reference proteome</keyword>
<proteinExistence type="predicted"/>
<dbReference type="Gene3D" id="3.30.450.30">
    <property type="entry name" value="Dynein light chain 2a, cytoplasmic"/>
    <property type="match status" value="1"/>
</dbReference>
<dbReference type="Proteomes" id="UP000309174">
    <property type="component" value="Unassembled WGS sequence"/>
</dbReference>
<dbReference type="OrthoDB" id="5187023at2"/>
<dbReference type="SMART" id="SM00960">
    <property type="entry name" value="Robl_LC7"/>
    <property type="match status" value="1"/>
</dbReference>
<accession>A0A5C4J8V2</accession>
<feature type="domain" description="Roadblock/LAMTOR2" evidence="2">
    <location>
        <begin position="11"/>
        <end position="101"/>
    </location>
</feature>
<dbReference type="Pfam" id="PF03259">
    <property type="entry name" value="Robl_LC7"/>
    <property type="match status" value="1"/>
</dbReference>
<dbReference type="PANTHER" id="PTHR36222:SF1">
    <property type="entry name" value="SERINE PROTEASE INHIBITOR RV3364C"/>
    <property type="match status" value="1"/>
</dbReference>
<evidence type="ECO:0000313" key="3">
    <source>
        <dbReference type="EMBL" id="TMQ96619.1"/>
    </source>
</evidence>
<organism evidence="3 4">
    <name type="scientific">Actinomadura soli</name>
    <dbReference type="NCBI Taxonomy" id="2508997"/>
    <lineage>
        <taxon>Bacteria</taxon>
        <taxon>Bacillati</taxon>
        <taxon>Actinomycetota</taxon>
        <taxon>Actinomycetes</taxon>
        <taxon>Streptosporangiales</taxon>
        <taxon>Thermomonosporaceae</taxon>
        <taxon>Actinomadura</taxon>
    </lineage>
</organism>
<dbReference type="SUPFAM" id="SSF103196">
    <property type="entry name" value="Roadblock/LC7 domain"/>
    <property type="match status" value="1"/>
</dbReference>
<feature type="compositionally biased region" description="Pro residues" evidence="1">
    <location>
        <begin position="135"/>
        <end position="149"/>
    </location>
</feature>
<evidence type="ECO:0000259" key="2">
    <source>
        <dbReference type="SMART" id="SM00960"/>
    </source>
</evidence>
<dbReference type="AlphaFoldDB" id="A0A5C4J8V2"/>
<name>A0A5C4J8V2_9ACTN</name>
<reference evidence="3 4" key="1">
    <citation type="submission" date="2019-05" db="EMBL/GenBank/DDBJ databases">
        <title>Draft genome sequence of Actinomadura sp. 14C53.</title>
        <authorList>
            <person name="Saricaoglu S."/>
            <person name="Isik K."/>
        </authorList>
    </citation>
    <scope>NUCLEOTIDE SEQUENCE [LARGE SCALE GENOMIC DNA]</scope>
    <source>
        <strain evidence="3 4">14C53</strain>
    </source>
</reference>
<dbReference type="InterPro" id="IPR053141">
    <property type="entry name" value="Mycobact_SerProt_Inhib_Rv3364c"/>
</dbReference>
<gene>
    <name evidence="3" type="ORF">ETD83_21230</name>
</gene>
<feature type="region of interest" description="Disordered" evidence="1">
    <location>
        <begin position="127"/>
        <end position="149"/>
    </location>
</feature>